<dbReference type="Proteomes" id="UP000786811">
    <property type="component" value="Unassembled WGS sequence"/>
</dbReference>
<evidence type="ECO:0000313" key="1">
    <source>
        <dbReference type="EMBL" id="CAG5076803.1"/>
    </source>
</evidence>
<gene>
    <name evidence="1" type="ORF">HICCMSTLAB_LOCUS2283</name>
</gene>
<dbReference type="EMBL" id="CAJNRD030001117">
    <property type="protein sequence ID" value="CAG5076803.1"/>
    <property type="molecule type" value="Genomic_DNA"/>
</dbReference>
<accession>A0A8J2H478</accession>
<dbReference type="InterPro" id="IPR032062">
    <property type="entry name" value="DUF4803"/>
</dbReference>
<dbReference type="AlphaFoldDB" id="A0A8J2H478"/>
<comment type="caution">
    <text evidence="1">The sequence shown here is derived from an EMBL/GenBank/DDBJ whole genome shotgun (WGS) entry which is preliminary data.</text>
</comment>
<keyword evidence="2" id="KW-1185">Reference proteome</keyword>
<organism evidence="1 2">
    <name type="scientific">Cotesia congregata</name>
    <name type="common">Parasitoid wasp</name>
    <name type="synonym">Apanteles congregatus</name>
    <dbReference type="NCBI Taxonomy" id="51543"/>
    <lineage>
        <taxon>Eukaryota</taxon>
        <taxon>Metazoa</taxon>
        <taxon>Ecdysozoa</taxon>
        <taxon>Arthropoda</taxon>
        <taxon>Hexapoda</taxon>
        <taxon>Insecta</taxon>
        <taxon>Pterygota</taxon>
        <taxon>Neoptera</taxon>
        <taxon>Endopterygota</taxon>
        <taxon>Hymenoptera</taxon>
        <taxon>Apocrita</taxon>
        <taxon>Ichneumonoidea</taxon>
        <taxon>Braconidae</taxon>
        <taxon>Microgastrinae</taxon>
        <taxon>Cotesia</taxon>
    </lineage>
</organism>
<proteinExistence type="predicted"/>
<dbReference type="OrthoDB" id="6366357at2759"/>
<protein>
    <submittedName>
        <fullName evidence="1">Uncharacterized protein</fullName>
    </submittedName>
</protein>
<dbReference type="PANTHER" id="PTHR47890">
    <property type="entry name" value="LD24308P"/>
    <property type="match status" value="1"/>
</dbReference>
<evidence type="ECO:0000313" key="2">
    <source>
        <dbReference type="Proteomes" id="UP000786811"/>
    </source>
</evidence>
<dbReference type="PANTHER" id="PTHR47890:SF1">
    <property type="entry name" value="LD24308P"/>
    <property type="match status" value="1"/>
</dbReference>
<sequence>MESEIYKLRNQLVIRCSQYLSSIYQALVGLSREFFNCDLPEHVESETYSTLDSFSRVIIHESMMTPRKDCSYSCQVLNTSTYYRYPFTSFGTWFPQQQCEGYMANCVNLGKARFCELDEDSPIRYSWIESSNWQKTFGTKDQCLNGKDVTIDVSKSDGNECSTCFCECSDLKTGIKTIRLRFQMADIDKNMIVTGLKFEEKQMIFHVQIEQGKLLPGGRIDRSSIHMKELENLNYMKVGKG</sequence>
<dbReference type="Pfam" id="PF16061">
    <property type="entry name" value="DUF4803"/>
    <property type="match status" value="1"/>
</dbReference>
<reference evidence="1" key="1">
    <citation type="submission" date="2021-04" db="EMBL/GenBank/DDBJ databases">
        <authorList>
            <person name="Chebbi M.A.C M."/>
        </authorList>
    </citation>
    <scope>NUCLEOTIDE SEQUENCE</scope>
</reference>
<name>A0A8J2H478_COTCN</name>